<gene>
    <name evidence="7" type="ORF">AWC30_02955</name>
</gene>
<evidence type="ECO:0000313" key="8">
    <source>
        <dbReference type="Proteomes" id="UP000193090"/>
    </source>
</evidence>
<feature type="region of interest" description="Disordered" evidence="5">
    <location>
        <begin position="1"/>
        <end position="21"/>
    </location>
</feature>
<dbReference type="InterPro" id="IPR001647">
    <property type="entry name" value="HTH_TetR"/>
</dbReference>
<evidence type="ECO:0000259" key="6">
    <source>
        <dbReference type="PROSITE" id="PS50977"/>
    </source>
</evidence>
<dbReference type="InterPro" id="IPR009057">
    <property type="entry name" value="Homeodomain-like_sf"/>
</dbReference>
<evidence type="ECO:0000256" key="1">
    <source>
        <dbReference type="ARBA" id="ARBA00023015"/>
    </source>
</evidence>
<dbReference type="GO" id="GO:0000976">
    <property type="term" value="F:transcription cis-regulatory region binding"/>
    <property type="evidence" value="ECO:0007669"/>
    <property type="project" value="TreeGrafter"/>
</dbReference>
<evidence type="ECO:0000256" key="5">
    <source>
        <dbReference type="SAM" id="MobiDB-lite"/>
    </source>
</evidence>
<organism evidence="7 8">
    <name type="scientific">Mycolicibacillus trivialis</name>
    <dbReference type="NCBI Taxonomy" id="1798"/>
    <lineage>
        <taxon>Bacteria</taxon>
        <taxon>Bacillati</taxon>
        <taxon>Actinomycetota</taxon>
        <taxon>Actinomycetes</taxon>
        <taxon>Mycobacteriales</taxon>
        <taxon>Mycobacteriaceae</taxon>
        <taxon>Mycolicibacillus</taxon>
    </lineage>
</organism>
<dbReference type="OrthoDB" id="4761260at2"/>
<evidence type="ECO:0000256" key="3">
    <source>
        <dbReference type="ARBA" id="ARBA00023163"/>
    </source>
</evidence>
<sequence length="218" mass="22986">MSDVQAAAPRRRGRPAGGGNTAEQARAVLLEAAERSFVRNGYRASTMAAIAAEAGYSRAVIYRHFATRDALLEALVLRVAHRAMERIAARLAGTTDLADLLVESLVLVATEVGQDRVLAILSDHADTGSVADLIIGSAALDALLTAQFEAAFQGAPAGYLRPGLDAADAARFVLSVALGLLMRLVPGVDDADRMRRYVRVFVLPGLLAEPPPAEPVFG</sequence>
<dbReference type="Pfam" id="PF00440">
    <property type="entry name" value="TetR_N"/>
    <property type="match status" value="1"/>
</dbReference>
<dbReference type="InterPro" id="IPR050109">
    <property type="entry name" value="HTH-type_TetR-like_transc_reg"/>
</dbReference>
<keyword evidence="8" id="KW-1185">Reference proteome</keyword>
<dbReference type="PRINTS" id="PR00455">
    <property type="entry name" value="HTHTETR"/>
</dbReference>
<dbReference type="EMBL" id="LQPZ01000008">
    <property type="protein sequence ID" value="ORX07897.1"/>
    <property type="molecule type" value="Genomic_DNA"/>
</dbReference>
<feature type="DNA-binding region" description="H-T-H motif" evidence="4">
    <location>
        <begin position="46"/>
        <end position="65"/>
    </location>
</feature>
<dbReference type="RefSeq" id="WP_085107947.1">
    <property type="nucleotide sequence ID" value="NZ_JACKSN010000136.1"/>
</dbReference>
<name>A0A1X2EP75_9MYCO</name>
<keyword evidence="3" id="KW-0804">Transcription</keyword>
<dbReference type="SUPFAM" id="SSF46689">
    <property type="entry name" value="Homeodomain-like"/>
    <property type="match status" value="1"/>
</dbReference>
<dbReference type="AlphaFoldDB" id="A0A1X2EP75"/>
<proteinExistence type="predicted"/>
<comment type="caution">
    <text evidence="7">The sequence shown here is derived from an EMBL/GenBank/DDBJ whole genome shotgun (WGS) entry which is preliminary data.</text>
</comment>
<feature type="domain" description="HTH tetR-type" evidence="6">
    <location>
        <begin position="23"/>
        <end position="83"/>
    </location>
</feature>
<dbReference type="PANTHER" id="PTHR30055:SF234">
    <property type="entry name" value="HTH-TYPE TRANSCRIPTIONAL REGULATOR BETI"/>
    <property type="match status" value="1"/>
</dbReference>
<reference evidence="7 8" key="1">
    <citation type="submission" date="2016-01" db="EMBL/GenBank/DDBJ databases">
        <title>The new phylogeny of the genus Mycobacterium.</title>
        <authorList>
            <person name="Tarcisio F."/>
            <person name="Conor M."/>
            <person name="Antonella G."/>
            <person name="Elisabetta G."/>
            <person name="Giulia F.S."/>
            <person name="Sara T."/>
            <person name="Anna F."/>
            <person name="Clotilde B."/>
            <person name="Roberto B."/>
            <person name="Veronica D.S."/>
            <person name="Fabio R."/>
            <person name="Monica P."/>
            <person name="Olivier J."/>
            <person name="Enrico T."/>
            <person name="Nicola S."/>
        </authorList>
    </citation>
    <scope>NUCLEOTIDE SEQUENCE [LARGE SCALE GENOMIC DNA]</scope>
    <source>
        <strain evidence="7 8">DSM 44153</strain>
    </source>
</reference>
<evidence type="ECO:0000256" key="4">
    <source>
        <dbReference type="PROSITE-ProRule" id="PRU00335"/>
    </source>
</evidence>
<protein>
    <submittedName>
        <fullName evidence="7">TetR family transcriptional regulator</fullName>
    </submittedName>
</protein>
<dbReference type="GO" id="GO:0003700">
    <property type="term" value="F:DNA-binding transcription factor activity"/>
    <property type="evidence" value="ECO:0007669"/>
    <property type="project" value="TreeGrafter"/>
</dbReference>
<keyword evidence="2 4" id="KW-0238">DNA-binding</keyword>
<accession>A0A1X2EP75</accession>
<evidence type="ECO:0000313" key="7">
    <source>
        <dbReference type="EMBL" id="ORX07897.1"/>
    </source>
</evidence>
<evidence type="ECO:0000256" key="2">
    <source>
        <dbReference type="ARBA" id="ARBA00023125"/>
    </source>
</evidence>
<dbReference type="Proteomes" id="UP000193090">
    <property type="component" value="Unassembled WGS sequence"/>
</dbReference>
<dbReference type="Gene3D" id="1.10.357.10">
    <property type="entry name" value="Tetracycline Repressor, domain 2"/>
    <property type="match status" value="1"/>
</dbReference>
<dbReference type="InterPro" id="IPR036271">
    <property type="entry name" value="Tet_transcr_reg_TetR-rel_C_sf"/>
</dbReference>
<keyword evidence="1" id="KW-0805">Transcription regulation</keyword>
<dbReference type="SUPFAM" id="SSF48498">
    <property type="entry name" value="Tetracyclin repressor-like, C-terminal domain"/>
    <property type="match status" value="1"/>
</dbReference>
<dbReference type="PROSITE" id="PS50977">
    <property type="entry name" value="HTH_TETR_2"/>
    <property type="match status" value="1"/>
</dbReference>
<dbReference type="STRING" id="1798.AWC30_02955"/>
<dbReference type="PANTHER" id="PTHR30055">
    <property type="entry name" value="HTH-TYPE TRANSCRIPTIONAL REGULATOR RUTR"/>
    <property type="match status" value="1"/>
</dbReference>